<evidence type="ECO:0008006" key="3">
    <source>
        <dbReference type="Google" id="ProtNLM"/>
    </source>
</evidence>
<reference evidence="2" key="1">
    <citation type="journal article" date="2019" name="Int. J. Syst. Evol. Microbiol.">
        <title>The Global Catalogue of Microorganisms (GCM) 10K type strain sequencing project: providing services to taxonomists for standard genome sequencing and annotation.</title>
        <authorList>
            <consortium name="The Broad Institute Genomics Platform"/>
            <consortium name="The Broad Institute Genome Sequencing Center for Infectious Disease"/>
            <person name="Wu L."/>
            <person name="Ma J."/>
        </authorList>
    </citation>
    <scope>NUCLEOTIDE SEQUENCE [LARGE SCALE GENOMIC DNA]</scope>
    <source>
        <strain evidence="2">JCM 17939</strain>
    </source>
</reference>
<organism evidence="1 2">
    <name type="scientific">Actinoallomurus vinaceus</name>
    <dbReference type="NCBI Taxonomy" id="1080074"/>
    <lineage>
        <taxon>Bacteria</taxon>
        <taxon>Bacillati</taxon>
        <taxon>Actinomycetota</taxon>
        <taxon>Actinomycetes</taxon>
        <taxon>Streptosporangiales</taxon>
        <taxon>Thermomonosporaceae</taxon>
        <taxon>Actinoallomurus</taxon>
    </lineage>
</organism>
<dbReference type="EMBL" id="BAABHK010000004">
    <property type="protein sequence ID" value="GAA4626612.1"/>
    <property type="molecule type" value="Genomic_DNA"/>
</dbReference>
<proteinExistence type="predicted"/>
<gene>
    <name evidence="1" type="ORF">GCM10023196_035560</name>
</gene>
<evidence type="ECO:0000313" key="1">
    <source>
        <dbReference type="EMBL" id="GAA4626612.1"/>
    </source>
</evidence>
<dbReference type="RefSeq" id="WP_345431941.1">
    <property type="nucleotide sequence ID" value="NZ_BAABHK010000004.1"/>
</dbReference>
<comment type="caution">
    <text evidence="1">The sequence shown here is derived from an EMBL/GenBank/DDBJ whole genome shotgun (WGS) entry which is preliminary data.</text>
</comment>
<accession>A0ABP8U926</accession>
<keyword evidence="2" id="KW-1185">Reference proteome</keyword>
<sequence>MAALTKNVAGPAGLRVDTLFVAASAGGDTAPTGSGVELRVKNGSGSAVTVTIAFPGKYDGDQTVAGRTFSVPATTGEFTIPLRDIYKDPATGLASITYSATTTVTVCVVSVP</sequence>
<dbReference type="Proteomes" id="UP001501442">
    <property type="component" value="Unassembled WGS sequence"/>
</dbReference>
<protein>
    <recommendedName>
        <fullName evidence="3">Secreted protein</fullName>
    </recommendedName>
</protein>
<name>A0ABP8U926_9ACTN</name>
<evidence type="ECO:0000313" key="2">
    <source>
        <dbReference type="Proteomes" id="UP001501442"/>
    </source>
</evidence>